<feature type="transmembrane region" description="Helical" evidence="7">
    <location>
        <begin position="217"/>
        <end position="235"/>
    </location>
</feature>
<dbReference type="RefSeq" id="WP_102189977.1">
    <property type="nucleotide sequence ID" value="NZ_PNGT01000006.1"/>
</dbReference>
<sequence>MRKFISEVLLIMVTIVWGLAFIWQNIASKVLGPLTVVGIRSVIAVVFIILSAVLMPALYKSQDPKNLAMKVSKKKEWILGIICGIILFVSMYISQVGVGMTTAGKAGFITVLYICFVPFIGIFLGNKLNKFFIIGLVLAVIGFYFISVKEEFILEIGDIVVLISALLFGIHIIVIDYSAARVNSMFLSIVQLVVVSILSLVFAIFTEKIILADILSVIWPLLAVGVLSSGVGYTLQIVGQKNVPPHTASLILSLESIVAVIGGVLILNEHVGIREGLGMLIVFAGIIISQVPDKKQIEK</sequence>
<keyword evidence="4 7" id="KW-0812">Transmembrane</keyword>
<feature type="transmembrane region" description="Helical" evidence="7">
    <location>
        <begin position="7"/>
        <end position="26"/>
    </location>
</feature>
<evidence type="ECO:0000313" key="9">
    <source>
        <dbReference type="EMBL" id="PMC52158.1"/>
    </source>
</evidence>
<evidence type="ECO:0000256" key="4">
    <source>
        <dbReference type="ARBA" id="ARBA00022692"/>
    </source>
</evidence>
<keyword evidence="3" id="KW-1003">Cell membrane</keyword>
<feature type="transmembrane region" description="Helical" evidence="7">
    <location>
        <begin position="159"/>
        <end position="179"/>
    </location>
</feature>
<feature type="domain" description="EamA" evidence="8">
    <location>
        <begin position="156"/>
        <end position="288"/>
    </location>
</feature>
<feature type="domain" description="EamA" evidence="8">
    <location>
        <begin position="7"/>
        <end position="147"/>
    </location>
</feature>
<organism evidence="9 10">
    <name type="scientific">Gemella sanguinis</name>
    <dbReference type="NCBI Taxonomy" id="84135"/>
    <lineage>
        <taxon>Bacteria</taxon>
        <taxon>Bacillati</taxon>
        <taxon>Bacillota</taxon>
        <taxon>Bacilli</taxon>
        <taxon>Bacillales</taxon>
        <taxon>Gemellaceae</taxon>
        <taxon>Gemella</taxon>
    </lineage>
</organism>
<feature type="transmembrane region" description="Helical" evidence="7">
    <location>
        <begin position="106"/>
        <end position="124"/>
    </location>
</feature>
<dbReference type="Pfam" id="PF00892">
    <property type="entry name" value="EamA"/>
    <property type="match status" value="2"/>
</dbReference>
<feature type="transmembrane region" description="Helical" evidence="7">
    <location>
        <begin position="186"/>
        <end position="205"/>
    </location>
</feature>
<dbReference type="AlphaFoldDB" id="A0A2N6SDY1"/>
<evidence type="ECO:0000256" key="2">
    <source>
        <dbReference type="ARBA" id="ARBA00007362"/>
    </source>
</evidence>
<dbReference type="InterPro" id="IPR037185">
    <property type="entry name" value="EmrE-like"/>
</dbReference>
<proteinExistence type="inferred from homology"/>
<evidence type="ECO:0000313" key="10">
    <source>
        <dbReference type="Proteomes" id="UP000235670"/>
    </source>
</evidence>
<feature type="transmembrane region" description="Helical" evidence="7">
    <location>
        <begin position="77"/>
        <end position="94"/>
    </location>
</feature>
<evidence type="ECO:0000256" key="5">
    <source>
        <dbReference type="ARBA" id="ARBA00022989"/>
    </source>
</evidence>
<comment type="caution">
    <text evidence="9">The sequence shown here is derived from an EMBL/GenBank/DDBJ whole genome shotgun (WGS) entry which is preliminary data.</text>
</comment>
<feature type="transmembrane region" description="Helical" evidence="7">
    <location>
        <begin position="131"/>
        <end position="147"/>
    </location>
</feature>
<dbReference type="Gene3D" id="1.10.3730.20">
    <property type="match status" value="1"/>
</dbReference>
<reference evidence="9 10" key="1">
    <citation type="submission" date="2017-09" db="EMBL/GenBank/DDBJ databases">
        <title>Bacterial strain isolated from the female urinary microbiota.</title>
        <authorList>
            <person name="Thomas-White K."/>
            <person name="Kumar N."/>
            <person name="Forster S."/>
            <person name="Putonti C."/>
            <person name="Lawley T."/>
            <person name="Wolfe A.J."/>
        </authorList>
    </citation>
    <scope>NUCLEOTIDE SEQUENCE [LARGE SCALE GENOMIC DNA]</scope>
    <source>
        <strain evidence="9 10">UMB0186</strain>
    </source>
</reference>
<evidence type="ECO:0000256" key="1">
    <source>
        <dbReference type="ARBA" id="ARBA00004651"/>
    </source>
</evidence>
<feature type="transmembrane region" description="Helical" evidence="7">
    <location>
        <begin position="247"/>
        <end position="267"/>
    </location>
</feature>
<evidence type="ECO:0000256" key="7">
    <source>
        <dbReference type="SAM" id="Phobius"/>
    </source>
</evidence>
<dbReference type="PANTHER" id="PTHR42920:SF5">
    <property type="entry name" value="EAMA DOMAIN-CONTAINING PROTEIN"/>
    <property type="match status" value="1"/>
</dbReference>
<keyword evidence="6 7" id="KW-0472">Membrane</keyword>
<protein>
    <submittedName>
        <fullName evidence="9">EamA/RhaT family transporter</fullName>
    </submittedName>
</protein>
<dbReference type="OrthoDB" id="9804865at2"/>
<gene>
    <name evidence="9" type="ORF">CJ218_06070</name>
</gene>
<evidence type="ECO:0000256" key="6">
    <source>
        <dbReference type="ARBA" id="ARBA00023136"/>
    </source>
</evidence>
<dbReference type="InterPro" id="IPR000620">
    <property type="entry name" value="EamA_dom"/>
</dbReference>
<dbReference type="InterPro" id="IPR051258">
    <property type="entry name" value="Diverse_Substrate_Transporter"/>
</dbReference>
<evidence type="ECO:0000256" key="3">
    <source>
        <dbReference type="ARBA" id="ARBA00022475"/>
    </source>
</evidence>
<dbReference type="STRING" id="84135.GCA_001052115_01063"/>
<dbReference type="PANTHER" id="PTHR42920">
    <property type="entry name" value="OS03G0707200 PROTEIN-RELATED"/>
    <property type="match status" value="1"/>
</dbReference>
<evidence type="ECO:0000259" key="8">
    <source>
        <dbReference type="Pfam" id="PF00892"/>
    </source>
</evidence>
<accession>A0A2N6SDY1</accession>
<dbReference type="GO" id="GO:0005886">
    <property type="term" value="C:plasma membrane"/>
    <property type="evidence" value="ECO:0007669"/>
    <property type="project" value="UniProtKB-SubCell"/>
</dbReference>
<feature type="transmembrane region" description="Helical" evidence="7">
    <location>
        <begin position="273"/>
        <end position="291"/>
    </location>
</feature>
<dbReference type="Proteomes" id="UP000235670">
    <property type="component" value="Unassembled WGS sequence"/>
</dbReference>
<dbReference type="SUPFAM" id="SSF103481">
    <property type="entry name" value="Multidrug resistance efflux transporter EmrE"/>
    <property type="match status" value="2"/>
</dbReference>
<keyword evidence="5 7" id="KW-1133">Transmembrane helix</keyword>
<feature type="transmembrane region" description="Helical" evidence="7">
    <location>
        <begin position="38"/>
        <end position="57"/>
    </location>
</feature>
<dbReference type="EMBL" id="PNGT01000006">
    <property type="protein sequence ID" value="PMC52158.1"/>
    <property type="molecule type" value="Genomic_DNA"/>
</dbReference>
<name>A0A2N6SDY1_9BACL</name>
<comment type="similarity">
    <text evidence="2">Belongs to the EamA transporter family.</text>
</comment>
<comment type="subcellular location">
    <subcellularLocation>
        <location evidence="1">Cell membrane</location>
        <topology evidence="1">Multi-pass membrane protein</topology>
    </subcellularLocation>
</comment>